<evidence type="ECO:0000313" key="10">
    <source>
        <dbReference type="EMBL" id="ARJ25660.1"/>
    </source>
</evidence>
<dbReference type="PANTHER" id="PTHR13593:SF113">
    <property type="entry name" value="SI:DKEY-266F7.9"/>
    <property type="match status" value="1"/>
</dbReference>
<dbReference type="Proteomes" id="UP000192932">
    <property type="component" value="Plasmid unnamed2"/>
</dbReference>
<proteinExistence type="predicted"/>
<dbReference type="PANTHER" id="PTHR13593">
    <property type="match status" value="1"/>
</dbReference>
<feature type="domain" description="Phosphatidylinositol-specific phospholipase C X" evidence="9">
    <location>
        <begin position="55"/>
        <end position="202"/>
    </location>
</feature>
<evidence type="ECO:0000256" key="3">
    <source>
        <dbReference type="ARBA" id="ARBA00019758"/>
    </source>
</evidence>
<evidence type="ECO:0000256" key="7">
    <source>
        <dbReference type="SAM" id="MobiDB-lite"/>
    </source>
</evidence>
<reference evidence="10 11" key="1">
    <citation type="submission" date="2017-04" db="EMBL/GenBank/DDBJ databases">
        <title>The Characteristic of a Fine Plant Growth-Promoting Rhizobacteria Bacillus mycoides Gnyt1 and its Whole Genome Sequencing Analysis.</title>
        <authorList>
            <person name="Li J.H."/>
            <person name="Yao T."/>
        </authorList>
    </citation>
    <scope>NUCLEOTIDE SEQUENCE [LARGE SCALE GENOMIC DNA]</scope>
    <source>
        <strain evidence="10 11">Gnyt1</strain>
        <plasmid evidence="11">Plasmid unnamed2</plasmid>
    </source>
</reference>
<feature type="signal peptide" evidence="8">
    <location>
        <begin position="1"/>
        <end position="32"/>
    </location>
</feature>
<keyword evidence="10" id="KW-0614">Plasmid</keyword>
<dbReference type="EC" id="4.6.1.13" evidence="2"/>
<evidence type="ECO:0000256" key="8">
    <source>
        <dbReference type="SAM" id="SignalP"/>
    </source>
</evidence>
<dbReference type="PROSITE" id="PS50007">
    <property type="entry name" value="PIPLC_X_DOMAIN"/>
    <property type="match status" value="1"/>
</dbReference>
<dbReference type="CDD" id="cd08586">
    <property type="entry name" value="PI-PLCc_BcPLC_like"/>
    <property type="match status" value="1"/>
</dbReference>
<dbReference type="GO" id="GO:0004436">
    <property type="term" value="F:phosphatidylinositol diacylglycerol-lyase activity"/>
    <property type="evidence" value="ECO:0007669"/>
    <property type="project" value="UniProtKB-EC"/>
</dbReference>
<keyword evidence="4" id="KW-0442">Lipid degradation</keyword>
<dbReference type="AlphaFoldDB" id="A0A1W6AIK4"/>
<dbReference type="EMBL" id="CP020745">
    <property type="protein sequence ID" value="ARJ25660.1"/>
    <property type="molecule type" value="Genomic_DNA"/>
</dbReference>
<dbReference type="SMART" id="SM00148">
    <property type="entry name" value="PLCXc"/>
    <property type="match status" value="1"/>
</dbReference>
<name>A0A1W6AIK4_BACMY</name>
<keyword evidence="4" id="KW-0443">Lipid metabolism</keyword>
<evidence type="ECO:0000259" key="9">
    <source>
        <dbReference type="SMART" id="SM00148"/>
    </source>
</evidence>
<evidence type="ECO:0000256" key="4">
    <source>
        <dbReference type="ARBA" id="ARBA00022963"/>
    </source>
</evidence>
<evidence type="ECO:0000313" key="11">
    <source>
        <dbReference type="Proteomes" id="UP000192932"/>
    </source>
</evidence>
<gene>
    <name evidence="10" type="ORF">B7492_31970</name>
</gene>
<dbReference type="Gene3D" id="3.20.20.190">
    <property type="entry name" value="Phosphatidylinositol (PI) phosphodiesterase"/>
    <property type="match status" value="1"/>
</dbReference>
<dbReference type="Pfam" id="PF00388">
    <property type="entry name" value="PI-PLC-X"/>
    <property type="match status" value="1"/>
</dbReference>
<dbReference type="RefSeq" id="WP_085313387.1">
    <property type="nucleotide sequence ID" value="NZ_CP020745.1"/>
</dbReference>
<dbReference type="SUPFAM" id="SSF51695">
    <property type="entry name" value="PLC-like phosphodiesterases"/>
    <property type="match status" value="1"/>
</dbReference>
<organism evidence="10 11">
    <name type="scientific">Bacillus mycoides</name>
    <dbReference type="NCBI Taxonomy" id="1405"/>
    <lineage>
        <taxon>Bacteria</taxon>
        <taxon>Bacillati</taxon>
        <taxon>Bacillota</taxon>
        <taxon>Bacilli</taxon>
        <taxon>Bacillales</taxon>
        <taxon>Bacillaceae</taxon>
        <taxon>Bacillus</taxon>
        <taxon>Bacillus cereus group</taxon>
    </lineage>
</organism>
<sequence length="466" mass="52458">MNNRLNMRKTLKYSILTCLTLVSLCTTSTVFADRHPGYSYESDIGYLNPSWMSKLDNTKKLSELSIPGTHGSMAIQGTDWTINQTMSLSQQLHSGIRYVDMRVKRVQNSFDMYHGIIYQNANFEDVVKQTIQFLKENPKETVLMRLKEETNPAVGSLSFEEILENYIKRYQAYFWDPNTVPTTEKSNPKLGDIRGKIVLLQNFTASKEYGIQYESLDIQDQYQVSGGPDGMYAKWDAVKNHLLHASDEQSKDEIYLNHFSGTGGLAIWNGFYPWFVASGKENKNTGSNQWLIQKNAASKWKDFPRDLNGQVFYGGTNILETEIMQKGDIKHAGIIAADFPGPGLIDSIIRLNGIYSSEKEVLISQVSSESNPLSGEKNRSSQNFSINNLPKGTMGLKWIIEPTEKDNSSNISFNVMVDVPLGLDRVSWSNISNDSRTAATPNSKYYIANPSGAKDKFTVKVYAITN</sequence>
<dbReference type="GO" id="GO:0016042">
    <property type="term" value="P:lipid catabolic process"/>
    <property type="evidence" value="ECO:0007669"/>
    <property type="project" value="UniProtKB-KW"/>
</dbReference>
<evidence type="ECO:0000256" key="5">
    <source>
        <dbReference type="ARBA" id="ARBA00030474"/>
    </source>
</evidence>
<geneLocation type="plasmid" evidence="10 11">
    <name>unnamed2</name>
</geneLocation>
<dbReference type="GO" id="GO:0008081">
    <property type="term" value="F:phosphoric diester hydrolase activity"/>
    <property type="evidence" value="ECO:0007669"/>
    <property type="project" value="InterPro"/>
</dbReference>
<feature type="chain" id="PRO_5012529270" description="1-phosphatidylinositol phosphodiesterase" evidence="8">
    <location>
        <begin position="33"/>
        <end position="466"/>
    </location>
</feature>
<protein>
    <recommendedName>
        <fullName evidence="3">1-phosphatidylinositol phosphodiesterase</fullName>
        <ecNumber evidence="2">4.6.1.13</ecNumber>
    </recommendedName>
    <alternativeName>
        <fullName evidence="5">Phosphatidylinositol diacylglycerol-lyase</fullName>
    </alternativeName>
    <alternativeName>
        <fullName evidence="6">Phosphatidylinositol-specific phospholipase C</fullName>
    </alternativeName>
</protein>
<evidence type="ECO:0000256" key="1">
    <source>
        <dbReference type="ARBA" id="ARBA00001316"/>
    </source>
</evidence>
<dbReference type="InterPro" id="IPR051057">
    <property type="entry name" value="PI-PLC_domain"/>
</dbReference>
<dbReference type="InterPro" id="IPR017946">
    <property type="entry name" value="PLC-like_Pdiesterase_TIM-brl"/>
</dbReference>
<evidence type="ECO:0000256" key="6">
    <source>
        <dbReference type="ARBA" id="ARBA00030782"/>
    </source>
</evidence>
<comment type="catalytic activity">
    <reaction evidence="1">
        <text>a 1,2-diacyl-sn-glycero-3-phospho-(1D-myo-inositol) = 1D-myo-inositol 1,2-cyclic phosphate + a 1,2-diacyl-sn-glycerol</text>
        <dbReference type="Rhea" id="RHEA:17093"/>
        <dbReference type="ChEBI" id="CHEBI:17815"/>
        <dbReference type="ChEBI" id="CHEBI:57880"/>
        <dbReference type="ChEBI" id="CHEBI:58484"/>
        <dbReference type="EC" id="4.6.1.13"/>
    </reaction>
</comment>
<dbReference type="InterPro" id="IPR000909">
    <property type="entry name" value="PLipase_C_PInositol-sp_X_dom"/>
</dbReference>
<accession>A0A1W6AIK4</accession>
<feature type="region of interest" description="Disordered" evidence="7">
    <location>
        <begin position="367"/>
        <end position="386"/>
    </location>
</feature>
<evidence type="ECO:0000256" key="2">
    <source>
        <dbReference type="ARBA" id="ARBA00012581"/>
    </source>
</evidence>
<keyword evidence="8" id="KW-0732">Signal</keyword>